<dbReference type="Gene3D" id="3.40.50.150">
    <property type="entry name" value="Vaccinia Virus protein VP39"/>
    <property type="match status" value="1"/>
</dbReference>
<dbReference type="KEGG" id="mcl:MCCL_1079"/>
<evidence type="ECO:0000313" key="2">
    <source>
        <dbReference type="Proteomes" id="UP000001383"/>
    </source>
</evidence>
<proteinExistence type="predicted"/>
<evidence type="ECO:0000313" key="1">
    <source>
        <dbReference type="EMBL" id="BAH17786.1"/>
    </source>
</evidence>
<protein>
    <recommendedName>
        <fullName evidence="3">SAM-dependent methyltransferase</fullName>
    </recommendedName>
</protein>
<dbReference type="Proteomes" id="UP000001383">
    <property type="component" value="Chromosome"/>
</dbReference>
<dbReference type="SUPFAM" id="SSF53335">
    <property type="entry name" value="S-adenosyl-L-methionine-dependent methyltransferases"/>
    <property type="match status" value="1"/>
</dbReference>
<dbReference type="AlphaFoldDB" id="B9EC25"/>
<gene>
    <name evidence="1" type="ordered locus">MCCL_1079</name>
</gene>
<dbReference type="EMBL" id="AP009484">
    <property type="protein sequence ID" value="BAH17786.1"/>
    <property type="molecule type" value="Genomic_DNA"/>
</dbReference>
<dbReference type="HOGENOM" id="CLU_989715_0_0_9"/>
<dbReference type="eggNOG" id="COG2519">
    <property type="taxonomic scope" value="Bacteria"/>
</dbReference>
<dbReference type="STRING" id="458233.MCCL_1079"/>
<organism evidence="1 2">
    <name type="scientific">Macrococcus caseolyticus (strain JCSC5402)</name>
    <name type="common">Macrococcoides caseolyticum</name>
    <dbReference type="NCBI Taxonomy" id="458233"/>
    <lineage>
        <taxon>Bacteria</taxon>
        <taxon>Bacillati</taxon>
        <taxon>Bacillota</taxon>
        <taxon>Bacilli</taxon>
        <taxon>Bacillales</taxon>
        <taxon>Staphylococcaceae</taxon>
        <taxon>Macrococcoides</taxon>
    </lineage>
</organism>
<evidence type="ECO:0008006" key="3">
    <source>
        <dbReference type="Google" id="ProtNLM"/>
    </source>
</evidence>
<accession>B9EC25</accession>
<reference evidence="1 2" key="1">
    <citation type="journal article" date="2009" name="J. Bacteriol.">
        <title>Complete genome sequence of Macrococcus caseolyticus strain JCSCS5402, reflecting the ancestral genome of the human-pathogenic staphylococci.</title>
        <authorList>
            <person name="Baba T."/>
            <person name="Kuwahara-Arai K."/>
            <person name="Uchiyama I."/>
            <person name="Takeuchi F."/>
            <person name="Ito T."/>
            <person name="Hiramatsu K."/>
        </authorList>
    </citation>
    <scope>NUCLEOTIDE SEQUENCE [LARGE SCALE GENOMIC DNA]</scope>
    <source>
        <strain evidence="1 2">JCSC5402</strain>
    </source>
</reference>
<dbReference type="InterPro" id="IPR029063">
    <property type="entry name" value="SAM-dependent_MTases_sf"/>
</dbReference>
<sequence>MKDDRLKNYVWILKSSLMNTAYKLRITTCVNPDECVLDYVNMIVKDLDNYNTDTEVIIRGKKTVKSFFIQDDIPLLVIQKNGVYLYTQSDNKISYQESTMNIKYKQYLKTGMLPPLVAAVTDNAGAPLHIADCTMGLGNDLMLMARTLQRAKFYAYEQNFYIHFAIKWSMNYYCNVINPELRAAYDSINFVFGSIEQDDIEFDVIYVDCLYQNTVDASNISPLVTFLAGDKQDERSLLDNVVQRNAKVVLRAEYNSPLISQYPFKMNIRRNTITHYGILKK</sequence>
<name>B9EC25_MACCJ</name>